<evidence type="ECO:0000313" key="1">
    <source>
        <dbReference type="EMBL" id="KUM51118.1"/>
    </source>
</evidence>
<dbReference type="EMBL" id="LKAM01000001">
    <property type="protein sequence ID" value="KUM51118.1"/>
    <property type="molecule type" value="Genomic_DNA"/>
</dbReference>
<sequence>MRAPELKPSIPFLFPEPSSLPGAPFASFPFLDSSDYRDPGIKLLRTVSLALMSTCIKDGKAFRCHVVVSQTLTTPSVGYSEDRRGIWS</sequence>
<proteinExistence type="predicted"/>
<accession>A0A101M520</accession>
<geneLocation type="mitochondrion" evidence="1"/>
<dbReference type="AlphaFoldDB" id="A0A101M520"/>
<protein>
    <submittedName>
        <fullName evidence="1">Uncharacterized protein</fullName>
    </submittedName>
</protein>
<organism evidence="1">
    <name type="scientific">Picea glauca</name>
    <name type="common">White spruce</name>
    <name type="synonym">Pinus glauca</name>
    <dbReference type="NCBI Taxonomy" id="3330"/>
    <lineage>
        <taxon>Eukaryota</taxon>
        <taxon>Viridiplantae</taxon>
        <taxon>Streptophyta</taxon>
        <taxon>Embryophyta</taxon>
        <taxon>Tracheophyta</taxon>
        <taxon>Spermatophyta</taxon>
        <taxon>Pinopsida</taxon>
        <taxon>Pinidae</taxon>
        <taxon>Conifers I</taxon>
        <taxon>Pinales</taxon>
        <taxon>Pinaceae</taxon>
        <taxon>Picea</taxon>
    </lineage>
</organism>
<reference evidence="1" key="1">
    <citation type="journal article" date="2015" name="Genome Biol. Evol.">
        <title>Organellar Genomes of White Spruce (Picea glauca): Assembly and Annotation.</title>
        <authorList>
            <person name="Jackman S.D."/>
            <person name="Warren R.L."/>
            <person name="Gibb E.A."/>
            <person name="Vandervalk B.P."/>
            <person name="Mohamadi H."/>
            <person name="Chu J."/>
            <person name="Raymond A."/>
            <person name="Pleasance S."/>
            <person name="Coope R."/>
            <person name="Wildung M.R."/>
            <person name="Ritland C.E."/>
            <person name="Bousquet J."/>
            <person name="Jones S.J."/>
            <person name="Bohlmann J."/>
            <person name="Birol I."/>
        </authorList>
    </citation>
    <scope>NUCLEOTIDE SEQUENCE [LARGE SCALE GENOMIC DNA]</scope>
    <source>
        <tissue evidence="1">Flushing bud</tissue>
    </source>
</reference>
<gene>
    <name evidence="1" type="ORF">ABT39_MTgene964</name>
</gene>
<name>A0A101M520_PICGL</name>
<keyword evidence="1" id="KW-0496">Mitochondrion</keyword>
<comment type="caution">
    <text evidence="1">The sequence shown here is derived from an EMBL/GenBank/DDBJ whole genome shotgun (WGS) entry which is preliminary data.</text>
</comment>